<evidence type="ECO:0000256" key="1">
    <source>
        <dbReference type="PROSITE-ProRule" id="PRU01005"/>
    </source>
</evidence>
<sequence>MGINGWKRIVIQVHRVVAFFGSRRIDNYVINESLRMRWEWTVVFLQCLLINRIAHCLPVNSLLQIDLEKCFPPEGRIWKRPDPVSCGGEQCKFPMFCTVSLNDDNDLECSKVTDACLKIIPINSLLEKIEEKVSPKEKILLLKKKKIAKNANLHKKPVTVSADSNSPSEEDVSVGNASLLDHLPDASTPSSQQARKPADGSDVLVINNATASIPKSMLNNVVSEDNDISREVMDAEVLEPHETVNASSEGSDMGETTLDEGSGQMEFVGGPSVGSATSTEEVNAEAGVNEEQLVALTTRKAEATASVGTVPSKGFHSAESSNNEEKKVTLTTQLPRPTDSATQSTGSNTNVPKLEHCLDGAAFCPFWAMMGECDRNPFWMKPNCQRSCHTCGMTVADVDKIDSPGCQNSHELCQFWKSLKECEKNYSWMSVHCAASCNTCPPKI</sequence>
<accession>A0A085NI98</accession>
<dbReference type="PROSITE" id="PS51670">
    <property type="entry name" value="SHKT"/>
    <property type="match status" value="2"/>
</dbReference>
<dbReference type="SMART" id="SM00254">
    <property type="entry name" value="ShKT"/>
    <property type="match status" value="2"/>
</dbReference>
<feature type="region of interest" description="Disordered" evidence="2">
    <location>
        <begin position="240"/>
        <end position="262"/>
    </location>
</feature>
<evidence type="ECO:0000256" key="2">
    <source>
        <dbReference type="SAM" id="MobiDB-lite"/>
    </source>
</evidence>
<proteinExistence type="predicted"/>
<evidence type="ECO:0000313" key="4">
    <source>
        <dbReference type="EMBL" id="KFD69194.1"/>
    </source>
</evidence>
<protein>
    <recommendedName>
        <fullName evidence="3">ShKT domain-containing protein</fullName>
    </recommendedName>
</protein>
<dbReference type="InterPro" id="IPR003582">
    <property type="entry name" value="ShKT_dom"/>
</dbReference>
<dbReference type="Proteomes" id="UP000030758">
    <property type="component" value="Unassembled WGS sequence"/>
</dbReference>
<dbReference type="Pfam" id="PF01549">
    <property type="entry name" value="ShK"/>
    <property type="match status" value="2"/>
</dbReference>
<name>A0A085NI98_9BILA</name>
<gene>
    <name evidence="4" type="ORF">M514_01488</name>
</gene>
<feature type="region of interest" description="Disordered" evidence="2">
    <location>
        <begin position="180"/>
        <end position="200"/>
    </location>
</feature>
<feature type="domain" description="ShKT" evidence="3">
    <location>
        <begin position="357"/>
        <end position="391"/>
    </location>
</feature>
<feature type="domain" description="ShKT" evidence="3">
    <location>
        <begin position="406"/>
        <end position="440"/>
    </location>
</feature>
<feature type="disulfide bond" evidence="1">
    <location>
        <begin position="406"/>
        <end position="440"/>
    </location>
</feature>
<comment type="caution">
    <text evidence="1">Lacks conserved residue(s) required for the propagation of feature annotation.</text>
</comment>
<feature type="disulfide bond" evidence="1">
    <location>
        <begin position="357"/>
        <end position="391"/>
    </location>
</feature>
<keyword evidence="1" id="KW-1015">Disulfide bond</keyword>
<feature type="compositionally biased region" description="Polar residues" evidence="2">
    <location>
        <begin position="329"/>
        <end position="350"/>
    </location>
</feature>
<reference evidence="4" key="1">
    <citation type="journal article" date="2014" name="Nat. Genet.">
        <title>Genome and transcriptome of the porcine whipworm Trichuris suis.</title>
        <authorList>
            <person name="Jex A.R."/>
            <person name="Nejsum P."/>
            <person name="Schwarz E.M."/>
            <person name="Hu L."/>
            <person name="Young N.D."/>
            <person name="Hall R.S."/>
            <person name="Korhonen P.K."/>
            <person name="Liao S."/>
            <person name="Thamsborg S."/>
            <person name="Xia J."/>
            <person name="Xu P."/>
            <person name="Wang S."/>
            <person name="Scheerlinck J.P."/>
            <person name="Hofmann A."/>
            <person name="Sternberg P.W."/>
            <person name="Wang J."/>
            <person name="Gasser R.B."/>
        </authorList>
    </citation>
    <scope>NUCLEOTIDE SEQUENCE [LARGE SCALE GENOMIC DNA]</scope>
    <source>
        <strain evidence="4">DCEP-RM93F</strain>
    </source>
</reference>
<dbReference type="AlphaFoldDB" id="A0A085NI98"/>
<dbReference type="EMBL" id="KL367497">
    <property type="protein sequence ID" value="KFD69194.1"/>
    <property type="molecule type" value="Genomic_DNA"/>
</dbReference>
<evidence type="ECO:0000259" key="3">
    <source>
        <dbReference type="PROSITE" id="PS51670"/>
    </source>
</evidence>
<organism evidence="4">
    <name type="scientific">Trichuris suis</name>
    <name type="common">pig whipworm</name>
    <dbReference type="NCBI Taxonomy" id="68888"/>
    <lineage>
        <taxon>Eukaryota</taxon>
        <taxon>Metazoa</taxon>
        <taxon>Ecdysozoa</taxon>
        <taxon>Nematoda</taxon>
        <taxon>Enoplea</taxon>
        <taxon>Dorylaimia</taxon>
        <taxon>Trichinellida</taxon>
        <taxon>Trichuridae</taxon>
        <taxon>Trichuris</taxon>
    </lineage>
</organism>
<feature type="region of interest" description="Disordered" evidence="2">
    <location>
        <begin position="305"/>
        <end position="350"/>
    </location>
</feature>